<dbReference type="AlphaFoldDB" id="A0A351U7Q6"/>
<reference evidence="7" key="1">
    <citation type="journal article" date="2020" name="Biotechnol. Biofuels">
        <title>New insights from the biogas microbiome by comprehensive genome-resolved metagenomics of nearly 1600 species originating from multiple anaerobic digesters.</title>
        <authorList>
            <person name="Campanaro S."/>
            <person name="Treu L."/>
            <person name="Rodriguez-R L.M."/>
            <person name="Kovalovszki A."/>
            <person name="Ziels R.M."/>
            <person name="Maus I."/>
            <person name="Zhu X."/>
            <person name="Kougias P.G."/>
            <person name="Basile A."/>
            <person name="Luo G."/>
            <person name="Schluter A."/>
            <person name="Konstantinidis K.T."/>
            <person name="Angelidaki I."/>
        </authorList>
    </citation>
    <scope>NUCLEOTIDE SEQUENCE</scope>
    <source>
        <strain evidence="7">AS06rmzACSIP_7</strain>
    </source>
</reference>
<dbReference type="EMBL" id="JAAYEE010000127">
    <property type="protein sequence ID" value="NLW35366.1"/>
    <property type="molecule type" value="Genomic_DNA"/>
</dbReference>
<feature type="transmembrane region" description="Helical" evidence="6">
    <location>
        <begin position="134"/>
        <end position="156"/>
    </location>
</feature>
<feature type="modified residue" description="4-aspartylphosphate" evidence="5">
    <location>
        <position position="54"/>
    </location>
</feature>
<name>A0A351U7Q6_9BACT</name>
<dbReference type="GO" id="GO:0000160">
    <property type="term" value="P:phosphorelay signal transduction system"/>
    <property type="evidence" value="ECO:0007669"/>
    <property type="project" value="UniProtKB-KW"/>
</dbReference>
<keyword evidence="6" id="KW-0472">Membrane</keyword>
<sequence>MEKKTILIVDDDEMIRKFLMDFFVDLGYDAVTAGNGEDALRKFVPQTFDLVISDLIMPDMNGIELLKELMTRDKTVLFFLITGYPTLETAVEAIKSGAYDYIVKPFNLEDLKIKVERALMAKHLKSSIRKVSGILWALIISVPIWIILGIILGFVWKRG</sequence>
<keyword evidence="6" id="KW-0812">Transmembrane</keyword>
<evidence type="ECO:0000256" key="4">
    <source>
        <dbReference type="ARBA" id="ARBA00023163"/>
    </source>
</evidence>
<dbReference type="SUPFAM" id="SSF52172">
    <property type="entry name" value="CheY-like"/>
    <property type="match status" value="1"/>
</dbReference>
<evidence type="ECO:0000256" key="6">
    <source>
        <dbReference type="SAM" id="Phobius"/>
    </source>
</evidence>
<reference evidence="7" key="2">
    <citation type="submission" date="2020-01" db="EMBL/GenBank/DDBJ databases">
        <authorList>
            <person name="Campanaro S."/>
        </authorList>
    </citation>
    <scope>NUCLEOTIDE SEQUENCE</scope>
    <source>
        <strain evidence="7">AS06rmzACSIP_7</strain>
    </source>
</reference>
<dbReference type="Pfam" id="PF00072">
    <property type="entry name" value="Response_reg"/>
    <property type="match status" value="1"/>
</dbReference>
<keyword evidence="2" id="KW-0902">Two-component regulatory system</keyword>
<evidence type="ECO:0000313" key="8">
    <source>
        <dbReference type="Proteomes" id="UP000777265"/>
    </source>
</evidence>
<keyword evidence="1 5" id="KW-0597">Phosphoprotein</keyword>
<dbReference type="Proteomes" id="UP000777265">
    <property type="component" value="Unassembled WGS sequence"/>
</dbReference>
<dbReference type="PANTHER" id="PTHR44591">
    <property type="entry name" value="STRESS RESPONSE REGULATOR PROTEIN 1"/>
    <property type="match status" value="1"/>
</dbReference>
<accession>A0A351U7Q6</accession>
<keyword evidence="3" id="KW-0805">Transcription regulation</keyword>
<dbReference type="Gene3D" id="3.40.50.2300">
    <property type="match status" value="1"/>
</dbReference>
<proteinExistence type="predicted"/>
<dbReference type="PROSITE" id="PS50110">
    <property type="entry name" value="RESPONSE_REGULATORY"/>
    <property type="match status" value="1"/>
</dbReference>
<keyword evidence="6" id="KW-1133">Transmembrane helix</keyword>
<evidence type="ECO:0000256" key="3">
    <source>
        <dbReference type="ARBA" id="ARBA00023015"/>
    </source>
</evidence>
<evidence type="ECO:0000256" key="2">
    <source>
        <dbReference type="ARBA" id="ARBA00023012"/>
    </source>
</evidence>
<evidence type="ECO:0000256" key="1">
    <source>
        <dbReference type="ARBA" id="ARBA00022553"/>
    </source>
</evidence>
<dbReference type="InterPro" id="IPR050595">
    <property type="entry name" value="Bact_response_regulator"/>
</dbReference>
<organism evidence="7 8">
    <name type="scientific">Syntrophorhabdus aromaticivorans</name>
    <dbReference type="NCBI Taxonomy" id="328301"/>
    <lineage>
        <taxon>Bacteria</taxon>
        <taxon>Pseudomonadati</taxon>
        <taxon>Thermodesulfobacteriota</taxon>
        <taxon>Syntrophorhabdia</taxon>
        <taxon>Syntrophorhabdales</taxon>
        <taxon>Syntrophorhabdaceae</taxon>
        <taxon>Syntrophorhabdus</taxon>
    </lineage>
</organism>
<gene>
    <name evidence="7" type="ORF">GXY80_07785</name>
</gene>
<dbReference type="FunFam" id="3.40.50.2300:FF:000018">
    <property type="entry name" value="DNA-binding transcriptional regulator NtrC"/>
    <property type="match status" value="1"/>
</dbReference>
<keyword evidence="4" id="KW-0804">Transcription</keyword>
<evidence type="ECO:0000313" key="7">
    <source>
        <dbReference type="EMBL" id="NLW35366.1"/>
    </source>
</evidence>
<dbReference type="SMART" id="SM00448">
    <property type="entry name" value="REC"/>
    <property type="match status" value="1"/>
</dbReference>
<dbReference type="STRING" id="909663.GCA_000512235_01190"/>
<dbReference type="InterPro" id="IPR011006">
    <property type="entry name" value="CheY-like_superfamily"/>
</dbReference>
<protein>
    <submittedName>
        <fullName evidence="7">Response regulator</fullName>
    </submittedName>
</protein>
<dbReference type="PANTHER" id="PTHR44591:SF14">
    <property type="entry name" value="PROTEIN PILG"/>
    <property type="match status" value="1"/>
</dbReference>
<evidence type="ECO:0000256" key="5">
    <source>
        <dbReference type="PROSITE-ProRule" id="PRU00169"/>
    </source>
</evidence>
<dbReference type="InterPro" id="IPR001789">
    <property type="entry name" value="Sig_transdc_resp-reg_receiver"/>
</dbReference>
<comment type="caution">
    <text evidence="7">The sequence shown here is derived from an EMBL/GenBank/DDBJ whole genome shotgun (WGS) entry which is preliminary data.</text>
</comment>